<dbReference type="Proteomes" id="UP000253664">
    <property type="component" value="Unassembled WGS sequence"/>
</dbReference>
<evidence type="ECO:0000256" key="1">
    <source>
        <dbReference type="SAM" id="MobiDB-lite"/>
    </source>
</evidence>
<gene>
    <name evidence="2" type="ORF">L249_7682</name>
</gene>
<keyword evidence="3" id="KW-1185">Reference proteome</keyword>
<feature type="region of interest" description="Disordered" evidence="1">
    <location>
        <begin position="1"/>
        <end position="23"/>
    </location>
</feature>
<evidence type="ECO:0000313" key="2">
    <source>
        <dbReference type="EMBL" id="RCI11402.1"/>
    </source>
</evidence>
<dbReference type="EMBL" id="LKCN02000010">
    <property type="protein sequence ID" value="RCI11402.1"/>
    <property type="molecule type" value="Genomic_DNA"/>
</dbReference>
<reference evidence="2 3" key="1">
    <citation type="journal article" date="2015" name="BMC Genomics">
        <title>Insights from the genome of Ophiocordyceps polyrhachis-furcata to pathogenicity and host specificity in insect fungi.</title>
        <authorList>
            <person name="Wichadakul D."/>
            <person name="Kobmoo N."/>
            <person name="Ingsriswang S."/>
            <person name="Tangphatsornruang S."/>
            <person name="Chantasingh D."/>
            <person name="Luangsa-ard J.J."/>
            <person name="Eurwilaichitr L."/>
        </authorList>
    </citation>
    <scope>NUCLEOTIDE SEQUENCE [LARGE SCALE GENOMIC DNA]</scope>
    <source>
        <strain evidence="2 3">BCC 54312</strain>
    </source>
</reference>
<accession>A0A367LAX9</accession>
<evidence type="ECO:0000313" key="3">
    <source>
        <dbReference type="Proteomes" id="UP000253664"/>
    </source>
</evidence>
<dbReference type="AlphaFoldDB" id="A0A367LAX9"/>
<comment type="caution">
    <text evidence="2">The sequence shown here is derived from an EMBL/GenBank/DDBJ whole genome shotgun (WGS) entry which is preliminary data.</text>
</comment>
<name>A0A367LAX9_9HYPO</name>
<organism evidence="2 3">
    <name type="scientific">Ophiocordyceps polyrhachis-furcata BCC 54312</name>
    <dbReference type="NCBI Taxonomy" id="1330021"/>
    <lineage>
        <taxon>Eukaryota</taxon>
        <taxon>Fungi</taxon>
        <taxon>Dikarya</taxon>
        <taxon>Ascomycota</taxon>
        <taxon>Pezizomycotina</taxon>
        <taxon>Sordariomycetes</taxon>
        <taxon>Hypocreomycetidae</taxon>
        <taxon>Hypocreales</taxon>
        <taxon>Ophiocordycipitaceae</taxon>
        <taxon>Ophiocordyceps</taxon>
    </lineage>
</organism>
<feature type="region of interest" description="Disordered" evidence="1">
    <location>
        <begin position="96"/>
        <end position="150"/>
    </location>
</feature>
<feature type="compositionally biased region" description="Basic and acidic residues" evidence="1">
    <location>
        <begin position="97"/>
        <end position="115"/>
    </location>
</feature>
<feature type="compositionally biased region" description="Polar residues" evidence="1">
    <location>
        <begin position="9"/>
        <end position="23"/>
    </location>
</feature>
<proteinExistence type="predicted"/>
<sequence>MGGRKRELSQPSTEDSLSLSSLHGATVPARAGRALKGRGQDEVAKDVQGFDPFFFIDSRTLSLLSTSISRLTHLVVSCIQLPMYGWMHLVSGIGKLEGGRSRKEDNQGRTNQQRDKGKKNNAITDINNPVRPPSQKQQKQHTWERKKASVVRNGHTSYGPYIHVYKTFSPSPPPRLA</sequence>
<protein>
    <submittedName>
        <fullName evidence="2">Uncharacterized protein</fullName>
    </submittedName>
</protein>